<accession>A0AC34R8J5</accession>
<proteinExistence type="predicted"/>
<dbReference type="Proteomes" id="UP000887576">
    <property type="component" value="Unplaced"/>
</dbReference>
<name>A0AC34R8J5_9BILA</name>
<sequence>MLLQILCYFLLPNLILALMPYPGAQFRFNSAALERTAKAFLQAVKEDVQELAIPDISGESPPEYYKFSDIKMKISLHLTRTTFKTNSDNSITFGLGGISGNVGFHYGIVWGVFQPSGRCDGSIGDSEIFITVKFDNNNGEPRFLLGDGSIHIKIFNYKCYGSLHWNMDDLSKLITPQLTTKATKLIDDAIKKQLPTVFDKLQKAKVEHELKGALAGFFINYGLQGNPTNSQFSR</sequence>
<protein>
    <submittedName>
        <fullName evidence="2">Uncharacterized protein</fullName>
    </submittedName>
</protein>
<evidence type="ECO:0000313" key="1">
    <source>
        <dbReference type="Proteomes" id="UP000887576"/>
    </source>
</evidence>
<reference evidence="2" key="1">
    <citation type="submission" date="2022-11" db="UniProtKB">
        <authorList>
            <consortium name="WormBaseParasite"/>
        </authorList>
    </citation>
    <scope>IDENTIFICATION</scope>
</reference>
<evidence type="ECO:0000313" key="2">
    <source>
        <dbReference type="WBParaSite" id="JU765_v2.g4412.t1"/>
    </source>
</evidence>
<organism evidence="1 2">
    <name type="scientific">Panagrolaimus sp. JU765</name>
    <dbReference type="NCBI Taxonomy" id="591449"/>
    <lineage>
        <taxon>Eukaryota</taxon>
        <taxon>Metazoa</taxon>
        <taxon>Ecdysozoa</taxon>
        <taxon>Nematoda</taxon>
        <taxon>Chromadorea</taxon>
        <taxon>Rhabditida</taxon>
        <taxon>Tylenchina</taxon>
        <taxon>Panagrolaimomorpha</taxon>
        <taxon>Panagrolaimoidea</taxon>
        <taxon>Panagrolaimidae</taxon>
        <taxon>Panagrolaimus</taxon>
    </lineage>
</organism>
<dbReference type="WBParaSite" id="JU765_v2.g4412.t1">
    <property type="protein sequence ID" value="JU765_v2.g4412.t1"/>
    <property type="gene ID" value="JU765_v2.g4412"/>
</dbReference>